<dbReference type="GO" id="GO:0009073">
    <property type="term" value="P:aromatic amino acid family biosynthetic process"/>
    <property type="evidence" value="ECO:0007669"/>
    <property type="project" value="UniProtKB-KW"/>
</dbReference>
<feature type="domain" description="3-dehydroquinate synthase C-terminal" evidence="21">
    <location>
        <begin position="187"/>
        <end position="336"/>
    </location>
</feature>
<dbReference type="OrthoDB" id="9806583at2"/>
<dbReference type="InterPro" id="IPR056179">
    <property type="entry name" value="DHQS_C"/>
</dbReference>
<comment type="function">
    <text evidence="4 19">Catalyzes the conversion of 3-deoxy-D-arabino-heptulosonate 7-phosphate (DAHP) to dehydroquinate (DHQ).</text>
</comment>
<dbReference type="Gene3D" id="3.40.50.1970">
    <property type="match status" value="1"/>
</dbReference>
<dbReference type="Pfam" id="PF24621">
    <property type="entry name" value="DHQS_C"/>
    <property type="match status" value="1"/>
</dbReference>
<dbReference type="GO" id="GO:0009423">
    <property type="term" value="P:chorismate biosynthetic process"/>
    <property type="evidence" value="ECO:0007669"/>
    <property type="project" value="UniProtKB-UniRule"/>
</dbReference>
<evidence type="ECO:0000313" key="23">
    <source>
        <dbReference type="Proteomes" id="UP000092256"/>
    </source>
</evidence>
<dbReference type="InterPro" id="IPR050071">
    <property type="entry name" value="Dehydroquinate_synthase"/>
</dbReference>
<dbReference type="AlphaFoldDB" id="A0A1A6XS09"/>
<comment type="pathway">
    <text evidence="6 19">Metabolic intermediate biosynthesis; chorismate biosynthesis; chorismate from D-erythrose 4-phosphate and phosphoenolpyruvate: step 2/7.</text>
</comment>
<dbReference type="InterPro" id="IPR030963">
    <property type="entry name" value="DHQ_synth_fam"/>
</dbReference>
<evidence type="ECO:0000256" key="5">
    <source>
        <dbReference type="ARBA" id="ARBA00004496"/>
    </source>
</evidence>
<keyword evidence="16 19" id="KW-0057">Aromatic amino acid biosynthesis</keyword>
<dbReference type="HAMAP" id="MF_00110">
    <property type="entry name" value="DHQ_synthase"/>
    <property type="match status" value="1"/>
</dbReference>
<dbReference type="GO" id="GO:0003856">
    <property type="term" value="F:3-dehydroquinate synthase activity"/>
    <property type="evidence" value="ECO:0007669"/>
    <property type="project" value="UniProtKB-UniRule"/>
</dbReference>
<keyword evidence="12 19" id="KW-0479">Metal-binding</keyword>
<keyword evidence="18 19" id="KW-0170">Cobalt</keyword>
<evidence type="ECO:0000256" key="19">
    <source>
        <dbReference type="HAMAP-Rule" id="MF_00110"/>
    </source>
</evidence>
<evidence type="ECO:0000256" key="18">
    <source>
        <dbReference type="ARBA" id="ARBA00023285"/>
    </source>
</evidence>
<evidence type="ECO:0000256" key="3">
    <source>
        <dbReference type="ARBA" id="ARBA00001947"/>
    </source>
</evidence>
<comment type="subcellular location">
    <subcellularLocation>
        <location evidence="5 19">Cytoplasm</location>
    </subcellularLocation>
</comment>
<dbReference type="InterPro" id="IPR030960">
    <property type="entry name" value="DHQS/DOIS_N"/>
</dbReference>
<gene>
    <name evidence="19" type="primary">aroB</name>
    <name evidence="22" type="ORF">A9K58_14125</name>
</gene>
<feature type="binding site" evidence="19">
    <location>
        <position position="148"/>
    </location>
    <ligand>
        <name>NAD(+)</name>
        <dbReference type="ChEBI" id="CHEBI:57540"/>
    </ligand>
</feature>
<dbReference type="UniPathway" id="UPA00053">
    <property type="reaction ID" value="UER00085"/>
</dbReference>
<feature type="binding site" evidence="19">
    <location>
        <begin position="135"/>
        <end position="136"/>
    </location>
    <ligand>
        <name>NAD(+)</name>
        <dbReference type="ChEBI" id="CHEBI:57540"/>
    </ligand>
</feature>
<evidence type="ECO:0000256" key="11">
    <source>
        <dbReference type="ARBA" id="ARBA00022605"/>
    </source>
</evidence>
<dbReference type="Gene3D" id="1.20.1090.10">
    <property type="entry name" value="Dehydroquinate synthase-like - alpha domain"/>
    <property type="match status" value="1"/>
</dbReference>
<dbReference type="GO" id="GO:0000166">
    <property type="term" value="F:nucleotide binding"/>
    <property type="evidence" value="ECO:0007669"/>
    <property type="project" value="UniProtKB-KW"/>
</dbReference>
<dbReference type="SUPFAM" id="SSF56796">
    <property type="entry name" value="Dehydroquinate synthase-like"/>
    <property type="match status" value="1"/>
</dbReference>
<keyword evidence="10 19" id="KW-0963">Cytoplasm</keyword>
<feature type="binding site" evidence="19">
    <location>
        <position position="253"/>
    </location>
    <ligand>
        <name>Zn(2+)</name>
        <dbReference type="ChEBI" id="CHEBI:29105"/>
    </ligand>
</feature>
<name>A0A1A6XS09_STEMA</name>
<dbReference type="InterPro" id="IPR016037">
    <property type="entry name" value="DHQ_synth_AroB"/>
</dbReference>
<dbReference type="EMBL" id="LYVJ01000010">
    <property type="protein sequence ID" value="OBU65723.1"/>
    <property type="molecule type" value="Genomic_DNA"/>
</dbReference>
<feature type="binding site" evidence="19">
    <location>
        <begin position="111"/>
        <end position="115"/>
    </location>
    <ligand>
        <name>NAD(+)</name>
        <dbReference type="ChEBI" id="CHEBI:57540"/>
    </ligand>
</feature>
<keyword evidence="17 19" id="KW-0456">Lyase</keyword>
<evidence type="ECO:0000256" key="7">
    <source>
        <dbReference type="ARBA" id="ARBA00005412"/>
    </source>
</evidence>
<dbReference type="Proteomes" id="UP000092256">
    <property type="component" value="Unassembled WGS sequence"/>
</dbReference>
<dbReference type="GO" id="GO:0046872">
    <property type="term" value="F:metal ion binding"/>
    <property type="evidence" value="ECO:0007669"/>
    <property type="project" value="UniProtKB-KW"/>
</dbReference>
<dbReference type="PIRSF" id="PIRSF001455">
    <property type="entry name" value="DHQ_synth"/>
    <property type="match status" value="1"/>
</dbReference>
<accession>A0A1A6XS09</accession>
<feature type="binding site" evidence="19">
    <location>
        <position position="157"/>
    </location>
    <ligand>
        <name>NAD(+)</name>
        <dbReference type="ChEBI" id="CHEBI:57540"/>
    </ligand>
</feature>
<comment type="caution">
    <text evidence="19">Lacks conserved residue(s) required for the propagation of feature annotation.</text>
</comment>
<reference evidence="22 23" key="1">
    <citation type="submission" date="2016-05" db="EMBL/GenBank/DDBJ databases">
        <title>Draft Genome Sequences of Stenotrophomonas maltophilia Strains Sm32COP, Sm41DVV, Sm46PAILV, SmF3, SmF22, SmSOFb1 and SmCVFa1, Isolated from Different Manures, in France.</title>
        <authorList>
            <person name="Nazaret S."/>
            <person name="Bodilis J."/>
        </authorList>
    </citation>
    <scope>NUCLEOTIDE SEQUENCE [LARGE SCALE GENOMIC DNA]</scope>
    <source>
        <strain evidence="22 23">Sm46PAILV</strain>
    </source>
</reference>
<dbReference type="PANTHER" id="PTHR43622">
    <property type="entry name" value="3-DEHYDROQUINATE SYNTHASE"/>
    <property type="match status" value="1"/>
</dbReference>
<comment type="caution">
    <text evidence="22">The sequence shown here is derived from an EMBL/GenBank/DDBJ whole genome shotgun (WGS) entry which is preliminary data.</text>
</comment>
<keyword evidence="13 19" id="KW-0547">Nucleotide-binding</keyword>
<evidence type="ECO:0000256" key="10">
    <source>
        <dbReference type="ARBA" id="ARBA00022490"/>
    </source>
</evidence>
<evidence type="ECO:0000256" key="6">
    <source>
        <dbReference type="ARBA" id="ARBA00004661"/>
    </source>
</evidence>
<evidence type="ECO:0000259" key="21">
    <source>
        <dbReference type="Pfam" id="PF24621"/>
    </source>
</evidence>
<organism evidence="22 23">
    <name type="scientific">Stenotrophomonas maltophilia</name>
    <name type="common">Pseudomonas maltophilia</name>
    <name type="synonym">Xanthomonas maltophilia</name>
    <dbReference type="NCBI Taxonomy" id="40324"/>
    <lineage>
        <taxon>Bacteria</taxon>
        <taxon>Pseudomonadati</taxon>
        <taxon>Pseudomonadota</taxon>
        <taxon>Gammaproteobacteria</taxon>
        <taxon>Lysobacterales</taxon>
        <taxon>Lysobacteraceae</taxon>
        <taxon>Stenotrophomonas</taxon>
        <taxon>Stenotrophomonas maltophilia group</taxon>
    </lineage>
</organism>
<evidence type="ECO:0000256" key="9">
    <source>
        <dbReference type="ARBA" id="ARBA00017684"/>
    </source>
</evidence>
<dbReference type="GO" id="GO:0005737">
    <property type="term" value="C:cytoplasm"/>
    <property type="evidence" value="ECO:0007669"/>
    <property type="project" value="UniProtKB-SubCell"/>
</dbReference>
<comment type="cofactor">
    <cofactor evidence="3">
        <name>Zn(2+)</name>
        <dbReference type="ChEBI" id="CHEBI:29105"/>
    </cofactor>
</comment>
<feature type="binding site" evidence="19">
    <location>
        <position position="190"/>
    </location>
    <ligand>
        <name>Zn(2+)</name>
        <dbReference type="ChEBI" id="CHEBI:29105"/>
    </ligand>
</feature>
<evidence type="ECO:0000256" key="16">
    <source>
        <dbReference type="ARBA" id="ARBA00023141"/>
    </source>
</evidence>
<comment type="similarity">
    <text evidence="7 19">Belongs to the sugar phosphate cyclases superfamily. Dehydroquinate synthase family.</text>
</comment>
<comment type="catalytic activity">
    <reaction evidence="1 19">
        <text>7-phospho-2-dehydro-3-deoxy-D-arabino-heptonate = 3-dehydroquinate + phosphate</text>
        <dbReference type="Rhea" id="RHEA:21968"/>
        <dbReference type="ChEBI" id="CHEBI:32364"/>
        <dbReference type="ChEBI" id="CHEBI:43474"/>
        <dbReference type="ChEBI" id="CHEBI:58394"/>
        <dbReference type="EC" id="4.2.3.4"/>
    </reaction>
</comment>
<evidence type="ECO:0000256" key="8">
    <source>
        <dbReference type="ARBA" id="ARBA00013031"/>
    </source>
</evidence>
<dbReference type="FunFam" id="3.40.50.1970:FF:000007">
    <property type="entry name" value="Pentafunctional AROM polypeptide"/>
    <property type="match status" value="1"/>
</dbReference>
<dbReference type="PANTHER" id="PTHR43622:SF7">
    <property type="entry name" value="3-DEHYDROQUINATE SYNTHASE, CHLOROPLASTIC"/>
    <property type="match status" value="1"/>
</dbReference>
<evidence type="ECO:0000259" key="20">
    <source>
        <dbReference type="Pfam" id="PF01761"/>
    </source>
</evidence>
<keyword evidence="15 19" id="KW-0520">NAD</keyword>
<evidence type="ECO:0000256" key="4">
    <source>
        <dbReference type="ARBA" id="ARBA00003485"/>
    </source>
</evidence>
<feature type="binding site" evidence="19">
    <location>
        <position position="275"/>
    </location>
    <ligand>
        <name>Zn(2+)</name>
        <dbReference type="ChEBI" id="CHEBI:29105"/>
    </ligand>
</feature>
<keyword evidence="11 19" id="KW-0028">Amino-acid biosynthesis</keyword>
<feature type="domain" description="3-dehydroquinate synthase N-terminal" evidence="20">
    <location>
        <begin position="74"/>
        <end position="185"/>
    </location>
</feature>
<evidence type="ECO:0000313" key="22">
    <source>
        <dbReference type="EMBL" id="OBU65723.1"/>
    </source>
</evidence>
<proteinExistence type="inferred from homology"/>
<dbReference type="EC" id="4.2.3.4" evidence="8 19"/>
<comment type="cofactor">
    <cofactor evidence="2 19">
        <name>NAD(+)</name>
        <dbReference type="ChEBI" id="CHEBI:57540"/>
    </cofactor>
</comment>
<evidence type="ECO:0000256" key="12">
    <source>
        <dbReference type="ARBA" id="ARBA00022723"/>
    </source>
</evidence>
<comment type="cofactor">
    <cofactor evidence="19">
        <name>Co(2+)</name>
        <dbReference type="ChEBI" id="CHEBI:48828"/>
    </cofactor>
    <cofactor evidence="19">
        <name>Zn(2+)</name>
        <dbReference type="ChEBI" id="CHEBI:29105"/>
    </cofactor>
    <text evidence="19">Binds 1 divalent metal cation per subunit. Can use either Co(2+) or Zn(2+).</text>
</comment>
<evidence type="ECO:0000256" key="14">
    <source>
        <dbReference type="ARBA" id="ARBA00022833"/>
    </source>
</evidence>
<dbReference type="RefSeq" id="WP_065199930.1">
    <property type="nucleotide sequence ID" value="NZ_LYVJ01000010.1"/>
</dbReference>
<dbReference type="Pfam" id="PF01761">
    <property type="entry name" value="DHQ_synthase"/>
    <property type="match status" value="1"/>
</dbReference>
<evidence type="ECO:0000256" key="1">
    <source>
        <dbReference type="ARBA" id="ARBA00001393"/>
    </source>
</evidence>
<evidence type="ECO:0000256" key="17">
    <source>
        <dbReference type="ARBA" id="ARBA00023239"/>
    </source>
</evidence>
<keyword evidence="14 19" id="KW-0862">Zinc</keyword>
<evidence type="ECO:0000256" key="2">
    <source>
        <dbReference type="ARBA" id="ARBA00001911"/>
    </source>
</evidence>
<dbReference type="GO" id="GO:0008652">
    <property type="term" value="P:amino acid biosynthetic process"/>
    <property type="evidence" value="ECO:0007669"/>
    <property type="project" value="UniProtKB-KW"/>
</dbReference>
<evidence type="ECO:0000256" key="13">
    <source>
        <dbReference type="ARBA" id="ARBA00022741"/>
    </source>
</evidence>
<sequence length="375" mass="38997">MTSPALLRVAVGGDRPYSITIGAGAQADGAALASHVRGRHVLLLSDSEVAPRYLAAVKQALLATRPDLIVGEHVLAAGEASKTLAEFGRAIDALAALGATRDACVFALGGGVVGDLAGFAAACWMRGVDCVQLPTTLLAMVDSSVGGKTAVDIPAGKNLVGAFHPPRAVIADTRVLATLPPREVRAGLAEVVKYGALGDAVFFEWLQQHADALLAGEDAVLAEAIARSCRHKAAIVERDPFEKGERALLNLGHTFGHAIETEQGYSAPGRDALNHGEAVAVGMVLAAKLSTDLGLADDADRVRLQALLERLGLPVTIPAGLDPQALLGRMRLDKKNVAGRLRLVLWRGIGRAEVVPDVGEAAVLKVLDAGWKPPL</sequence>
<dbReference type="NCBIfam" id="TIGR01357">
    <property type="entry name" value="aroB"/>
    <property type="match status" value="1"/>
</dbReference>
<evidence type="ECO:0000256" key="15">
    <source>
        <dbReference type="ARBA" id="ARBA00023027"/>
    </source>
</evidence>
<dbReference type="CDD" id="cd08195">
    <property type="entry name" value="DHQS"/>
    <property type="match status" value="1"/>
</dbReference>
<protein>
    <recommendedName>
        <fullName evidence="9 19">3-dehydroquinate synthase</fullName>
        <shortName evidence="19">DHQS</shortName>
        <ecNumber evidence="8 19">4.2.3.4</ecNumber>
    </recommendedName>
</protein>